<reference evidence="2 3" key="1">
    <citation type="submission" date="2019-10" db="EMBL/GenBank/DDBJ databases">
        <title>Bacillus aerolatum sp. nov., isolated from bioaerosol of sport playgrounds.</title>
        <authorList>
            <person name="Chen P."/>
            <person name="Zhang G."/>
        </authorList>
    </citation>
    <scope>NUCLEOTIDE SEQUENCE [LARGE SCALE GENOMIC DNA]</scope>
    <source>
        <strain evidence="2 3">CX253</strain>
    </source>
</reference>
<sequence>MNTRTTTLYDEAGQPKEDRNGTPVTVDLNRDWADVKPDYAVDLHHQGFKTVYGTKESTSMSLGVSLAGYQTDTGIIPVGYLLTYFTNPPS</sequence>
<gene>
    <name evidence="2" type="ORF">F9802_13370</name>
</gene>
<keyword evidence="3" id="KW-1185">Reference proteome</keyword>
<organism evidence="2 3">
    <name type="scientific">Bacillus aerolatus</name>
    <dbReference type="NCBI Taxonomy" id="2653354"/>
    <lineage>
        <taxon>Bacteria</taxon>
        <taxon>Bacillati</taxon>
        <taxon>Bacillota</taxon>
        <taxon>Bacilli</taxon>
        <taxon>Bacillales</taxon>
        <taxon>Bacillaceae</taxon>
        <taxon>Bacillus</taxon>
    </lineage>
</organism>
<dbReference type="AlphaFoldDB" id="A0A6I1FD79"/>
<evidence type="ECO:0000313" key="3">
    <source>
        <dbReference type="Proteomes" id="UP000429595"/>
    </source>
</evidence>
<name>A0A6I1FD79_9BACI</name>
<evidence type="ECO:0000256" key="1">
    <source>
        <dbReference type="SAM" id="MobiDB-lite"/>
    </source>
</evidence>
<dbReference type="RefSeq" id="WP_152152775.1">
    <property type="nucleotide sequence ID" value="NZ_WEIO01000008.1"/>
</dbReference>
<protein>
    <submittedName>
        <fullName evidence="2">Uncharacterized protein</fullName>
    </submittedName>
</protein>
<comment type="caution">
    <text evidence="2">The sequence shown here is derived from an EMBL/GenBank/DDBJ whole genome shotgun (WGS) entry which is preliminary data.</text>
</comment>
<feature type="region of interest" description="Disordered" evidence="1">
    <location>
        <begin position="1"/>
        <end position="24"/>
    </location>
</feature>
<accession>A0A6I1FD79</accession>
<dbReference type="Proteomes" id="UP000429595">
    <property type="component" value="Unassembled WGS sequence"/>
</dbReference>
<proteinExistence type="predicted"/>
<dbReference type="EMBL" id="WEIO01000008">
    <property type="protein sequence ID" value="KAB7705527.1"/>
    <property type="molecule type" value="Genomic_DNA"/>
</dbReference>
<evidence type="ECO:0000313" key="2">
    <source>
        <dbReference type="EMBL" id="KAB7705527.1"/>
    </source>
</evidence>